<feature type="domain" description="TIR" evidence="1">
    <location>
        <begin position="7"/>
        <end position="149"/>
    </location>
</feature>
<proteinExistence type="predicted"/>
<comment type="caution">
    <text evidence="2">The sequence shown here is derived from an EMBL/GenBank/DDBJ whole genome shotgun (WGS) entry which is preliminary data.</text>
</comment>
<dbReference type="SUPFAM" id="SSF52200">
    <property type="entry name" value="Toll/Interleukin receptor TIR domain"/>
    <property type="match status" value="1"/>
</dbReference>
<evidence type="ECO:0000313" key="2">
    <source>
        <dbReference type="EMBL" id="GER89778.1"/>
    </source>
</evidence>
<organism evidence="2 3">
    <name type="scientific">Dictyobacter vulcani</name>
    <dbReference type="NCBI Taxonomy" id="2607529"/>
    <lineage>
        <taxon>Bacteria</taxon>
        <taxon>Bacillati</taxon>
        <taxon>Chloroflexota</taxon>
        <taxon>Ktedonobacteria</taxon>
        <taxon>Ktedonobacterales</taxon>
        <taxon>Dictyobacteraceae</taxon>
        <taxon>Dictyobacter</taxon>
    </lineage>
</organism>
<evidence type="ECO:0000313" key="3">
    <source>
        <dbReference type="Proteomes" id="UP000326912"/>
    </source>
</evidence>
<reference evidence="2 3" key="1">
    <citation type="submission" date="2019-10" db="EMBL/GenBank/DDBJ databases">
        <title>Dictyobacter vulcani sp. nov., within the class Ktedonobacteria, isolated from soil of volcanic Mt. Zao.</title>
        <authorList>
            <person name="Zheng Y."/>
            <person name="Wang C.M."/>
            <person name="Sakai Y."/>
            <person name="Abe K."/>
            <person name="Yokota A."/>
            <person name="Yabe S."/>
        </authorList>
    </citation>
    <scope>NUCLEOTIDE SEQUENCE [LARGE SCALE GENOMIC DNA]</scope>
    <source>
        <strain evidence="2 3">W12</strain>
    </source>
</reference>
<protein>
    <recommendedName>
        <fullName evidence="1">TIR domain-containing protein</fullName>
    </recommendedName>
</protein>
<dbReference type="SMART" id="SM00255">
    <property type="entry name" value="TIR"/>
    <property type="match status" value="1"/>
</dbReference>
<dbReference type="Proteomes" id="UP000326912">
    <property type="component" value="Unassembled WGS sequence"/>
</dbReference>
<dbReference type="AlphaFoldDB" id="A0A5J4KJ88"/>
<dbReference type="InterPro" id="IPR035897">
    <property type="entry name" value="Toll_tir_struct_dom_sf"/>
</dbReference>
<dbReference type="Gene3D" id="3.40.50.10140">
    <property type="entry name" value="Toll/interleukin-1 receptor homology (TIR) domain"/>
    <property type="match status" value="1"/>
</dbReference>
<dbReference type="GO" id="GO:0007165">
    <property type="term" value="P:signal transduction"/>
    <property type="evidence" value="ECO:0007669"/>
    <property type="project" value="InterPro"/>
</dbReference>
<accession>A0A5J4KJ88</accession>
<evidence type="ECO:0000259" key="1">
    <source>
        <dbReference type="PROSITE" id="PS50104"/>
    </source>
</evidence>
<gene>
    <name evidence="2" type="ORF">KDW_39400</name>
</gene>
<dbReference type="EMBL" id="BKZW01000002">
    <property type="protein sequence ID" value="GER89778.1"/>
    <property type="molecule type" value="Genomic_DNA"/>
</dbReference>
<dbReference type="PROSITE" id="PS50104">
    <property type="entry name" value="TIR"/>
    <property type="match status" value="1"/>
</dbReference>
<keyword evidence="3" id="KW-1185">Reference proteome</keyword>
<dbReference type="RefSeq" id="WP_162005404.1">
    <property type="nucleotide sequence ID" value="NZ_BKZW01000002.1"/>
</dbReference>
<dbReference type="InterPro" id="IPR000157">
    <property type="entry name" value="TIR_dom"/>
</dbReference>
<dbReference type="Pfam" id="PF13676">
    <property type="entry name" value="TIR_2"/>
    <property type="match status" value="1"/>
</dbReference>
<sequence>MSTDASHAVEVFISYAHEDEDFVKALDKHMSNLRRQKLISSWYDRDITAGDVWAEEIEARLNRAALILLLISSDFIYSDYCYDIEMARAMERAKRKEAHVIPVVVRPCDWKGTPFAGLQALPTRGKAVSTWSNRDEAFLDIVQGIRAVLNQL</sequence>
<name>A0A5J4KJ88_9CHLR</name>